<organism evidence="3 4">
    <name type="scientific">Steinernema carpocapsae</name>
    <name type="common">Entomopathogenic nematode</name>
    <dbReference type="NCBI Taxonomy" id="34508"/>
    <lineage>
        <taxon>Eukaryota</taxon>
        <taxon>Metazoa</taxon>
        <taxon>Ecdysozoa</taxon>
        <taxon>Nematoda</taxon>
        <taxon>Chromadorea</taxon>
        <taxon>Rhabditida</taxon>
        <taxon>Tylenchina</taxon>
        <taxon>Panagrolaimomorpha</taxon>
        <taxon>Strongyloidoidea</taxon>
        <taxon>Steinernematidae</taxon>
        <taxon>Steinernema</taxon>
    </lineage>
</organism>
<feature type="compositionally biased region" description="Polar residues" evidence="2">
    <location>
        <begin position="84"/>
        <end position="124"/>
    </location>
</feature>
<keyword evidence="4" id="KW-1185">Reference proteome</keyword>
<feature type="coiled-coil region" evidence="1">
    <location>
        <begin position="22"/>
        <end position="49"/>
    </location>
</feature>
<dbReference type="EMBL" id="AZBU02000006">
    <property type="protein sequence ID" value="TKR73239.1"/>
    <property type="molecule type" value="Genomic_DNA"/>
</dbReference>
<evidence type="ECO:0000256" key="1">
    <source>
        <dbReference type="SAM" id="Coils"/>
    </source>
</evidence>
<feature type="region of interest" description="Disordered" evidence="2">
    <location>
        <begin position="83"/>
        <end position="126"/>
    </location>
</feature>
<reference evidence="3 4" key="1">
    <citation type="journal article" date="2015" name="Genome Biol.">
        <title>Comparative genomics of Steinernema reveals deeply conserved gene regulatory networks.</title>
        <authorList>
            <person name="Dillman A.R."/>
            <person name="Macchietto M."/>
            <person name="Porter C.F."/>
            <person name="Rogers A."/>
            <person name="Williams B."/>
            <person name="Antoshechkin I."/>
            <person name="Lee M.M."/>
            <person name="Goodwin Z."/>
            <person name="Lu X."/>
            <person name="Lewis E.E."/>
            <person name="Goodrich-Blair H."/>
            <person name="Stock S.P."/>
            <person name="Adams B.J."/>
            <person name="Sternberg P.W."/>
            <person name="Mortazavi A."/>
        </authorList>
    </citation>
    <scope>NUCLEOTIDE SEQUENCE [LARGE SCALE GENOMIC DNA]</scope>
    <source>
        <strain evidence="3 4">ALL</strain>
    </source>
</reference>
<dbReference type="OrthoDB" id="5864015at2759"/>
<dbReference type="AlphaFoldDB" id="A0A4U5MTY4"/>
<evidence type="ECO:0000313" key="4">
    <source>
        <dbReference type="Proteomes" id="UP000298663"/>
    </source>
</evidence>
<keyword evidence="1" id="KW-0175">Coiled coil</keyword>
<sequence>MATIYSTPKRPKNKLIDVEHWIGKVNEQVEKYTEDFAQLEESEQSKEQEEYEKRSDLVIESIGKANEIILDLKKTRRALEIKRASSQTISSPAAPNQTTGSVGSSAASVPDNKQTAPGQAQSMLPTIPLPTFSGNEWEWDCFEQLFNSQVVPRCRDDMERFHHL</sequence>
<protein>
    <submittedName>
        <fullName evidence="3">Uncharacterized protein</fullName>
    </submittedName>
</protein>
<gene>
    <name evidence="3" type="ORF">L596_020574</name>
</gene>
<proteinExistence type="predicted"/>
<dbReference type="Proteomes" id="UP000298663">
    <property type="component" value="Unassembled WGS sequence"/>
</dbReference>
<evidence type="ECO:0000256" key="2">
    <source>
        <dbReference type="SAM" id="MobiDB-lite"/>
    </source>
</evidence>
<name>A0A4U5MTY4_STECR</name>
<comment type="caution">
    <text evidence="3">The sequence shown here is derived from an EMBL/GenBank/DDBJ whole genome shotgun (WGS) entry which is preliminary data.</text>
</comment>
<accession>A0A4U5MTY4</accession>
<reference evidence="3 4" key="2">
    <citation type="journal article" date="2019" name="G3 (Bethesda)">
        <title>Hybrid Assembly of the Genome of the Entomopathogenic Nematode Steinernema carpocapsae Identifies the X-Chromosome.</title>
        <authorList>
            <person name="Serra L."/>
            <person name="Macchietto M."/>
            <person name="Macias-Munoz A."/>
            <person name="McGill C.J."/>
            <person name="Rodriguez I.M."/>
            <person name="Rodriguez B."/>
            <person name="Murad R."/>
            <person name="Mortazavi A."/>
        </authorList>
    </citation>
    <scope>NUCLEOTIDE SEQUENCE [LARGE SCALE GENOMIC DNA]</scope>
    <source>
        <strain evidence="3 4">ALL</strain>
    </source>
</reference>
<evidence type="ECO:0000313" key="3">
    <source>
        <dbReference type="EMBL" id="TKR73239.1"/>
    </source>
</evidence>